<gene>
    <name evidence="2" type="ORF">SPARVUS_LOCUS15425680</name>
    <name evidence="1" type="ORF">SPARVUS_LOCUS7711294</name>
</gene>
<protein>
    <submittedName>
        <fullName evidence="1">Uncharacterized protein</fullName>
    </submittedName>
</protein>
<evidence type="ECO:0000313" key="2">
    <source>
        <dbReference type="EMBL" id="CAI9616691.1"/>
    </source>
</evidence>
<evidence type="ECO:0000313" key="3">
    <source>
        <dbReference type="Proteomes" id="UP001162483"/>
    </source>
</evidence>
<sequence>HAAQSISTIRSSGEYRLILRPRTSGEPASFPGGSAGVPILLVPGKPFTAIATGL</sequence>
<accession>A0ABN9DLR4</accession>
<reference evidence="1" key="1">
    <citation type="submission" date="2023-05" db="EMBL/GenBank/DDBJ databases">
        <authorList>
            <person name="Stuckert A."/>
        </authorList>
    </citation>
    <scope>NUCLEOTIDE SEQUENCE</scope>
</reference>
<evidence type="ECO:0000313" key="1">
    <source>
        <dbReference type="EMBL" id="CAI9573536.1"/>
    </source>
</evidence>
<proteinExistence type="predicted"/>
<comment type="caution">
    <text evidence="1">The sequence shown here is derived from an EMBL/GenBank/DDBJ whole genome shotgun (WGS) entry which is preliminary data.</text>
</comment>
<keyword evidence="3" id="KW-1185">Reference proteome</keyword>
<feature type="non-terminal residue" evidence="1">
    <location>
        <position position="1"/>
    </location>
</feature>
<dbReference type="EMBL" id="CATNWA010014576">
    <property type="protein sequence ID" value="CAI9573536.1"/>
    <property type="molecule type" value="Genomic_DNA"/>
</dbReference>
<name>A0ABN9DLR4_9NEOB</name>
<dbReference type="Proteomes" id="UP001162483">
    <property type="component" value="Unassembled WGS sequence"/>
</dbReference>
<organism evidence="1 3">
    <name type="scientific">Staurois parvus</name>
    <dbReference type="NCBI Taxonomy" id="386267"/>
    <lineage>
        <taxon>Eukaryota</taxon>
        <taxon>Metazoa</taxon>
        <taxon>Chordata</taxon>
        <taxon>Craniata</taxon>
        <taxon>Vertebrata</taxon>
        <taxon>Euteleostomi</taxon>
        <taxon>Amphibia</taxon>
        <taxon>Batrachia</taxon>
        <taxon>Anura</taxon>
        <taxon>Neobatrachia</taxon>
        <taxon>Ranoidea</taxon>
        <taxon>Ranidae</taxon>
        <taxon>Staurois</taxon>
    </lineage>
</organism>
<dbReference type="EMBL" id="CATNWA010020097">
    <property type="protein sequence ID" value="CAI9616691.1"/>
    <property type="molecule type" value="Genomic_DNA"/>
</dbReference>